<reference evidence="5" key="3">
    <citation type="submission" date="2025-09" db="UniProtKB">
        <authorList>
            <consortium name="Ensembl"/>
        </authorList>
    </citation>
    <scope>IDENTIFICATION</scope>
</reference>
<dbReference type="InterPro" id="IPR038811">
    <property type="entry name" value="CDCP1"/>
</dbReference>
<feature type="transmembrane region" description="Helical" evidence="2">
    <location>
        <begin position="510"/>
        <end position="537"/>
    </location>
</feature>
<dbReference type="GeneTree" id="ENSGT00390000010209"/>
<dbReference type="InterPro" id="IPR056266">
    <property type="entry name" value="CDCP1_CUB_3rd_6th"/>
</dbReference>
<dbReference type="Pfam" id="PF23668">
    <property type="entry name" value="CUB_CDCP1_2"/>
    <property type="match status" value="2"/>
</dbReference>
<reference evidence="5" key="1">
    <citation type="submission" date="2019-06" db="EMBL/GenBank/DDBJ databases">
        <authorList>
            <consortium name="Wellcome Sanger Institute Data Sharing"/>
        </authorList>
    </citation>
    <scope>NUCLEOTIDE SEQUENCE [LARGE SCALE GENOMIC DNA]</scope>
</reference>
<evidence type="ECO:0000313" key="5">
    <source>
        <dbReference type="Ensembl" id="ENSMMDP00005029645.1"/>
    </source>
</evidence>
<keyword evidence="2" id="KW-0812">Transmembrane</keyword>
<protein>
    <submittedName>
        <fullName evidence="5">CUB domain containing protein 1a</fullName>
    </submittedName>
</protein>
<dbReference type="InParanoid" id="A0A667YGX4"/>
<feature type="domain" description="CDCP1 second and fifth CUB" evidence="4">
    <location>
        <begin position="1"/>
        <end position="88"/>
    </location>
</feature>
<feature type="compositionally biased region" description="Basic and acidic residues" evidence="1">
    <location>
        <begin position="641"/>
        <end position="651"/>
    </location>
</feature>
<evidence type="ECO:0000256" key="1">
    <source>
        <dbReference type="SAM" id="MobiDB-lite"/>
    </source>
</evidence>
<feature type="domain" description="CDCP1 second and fifth CUB" evidence="4">
    <location>
        <begin position="281"/>
        <end position="364"/>
    </location>
</feature>
<dbReference type="Proteomes" id="UP000472263">
    <property type="component" value="Chromosome 16"/>
</dbReference>
<sequence length="670" mass="74819">RTFTWNLKAPTAQAFQIDFTKMGLRQINPSESCPDKHTFTLEARGNVSIGKYCKKGTIISAQVLNQGRFSLHVPAKQKLQNAKFDVSTGEKIKCEFSCVSVRLFFLTSVDIQYQYGNEWDFQVPAKHKTYVQFSNHMLPQCRKKPALEYQSKRNVNFSLSMTDTKPVQTEGNFSLILRNCEMDRRHKNSPGLNLNFKVSAAKMNSPGWFLMDVMIQKKRPGSECELKMKSVTQEKITVPPGSTTQVSLQDCLPEDLHITARTVIECYQLKDCPKAPVLLTVPVLPDCLPAPLSNVTWTLRSPPHGTVELRSPNGTLRQSLPGQPCNDSIVVKLAEDDGTCLGHFCSQGAIKKVQIHTNMTVTAYSTGNKAQMSPKPVLSAFFREEISGNKEYIFTVSPKKGIPVHVATPGWPGGMKPHSTVSWIVSVPSGMGAHLMFANLSQPKCSKGHASIWVQSLGSQEEMYSRREDEEADSEITVYKSFYLNMSNCLPEKDSFSVVTQITLHKNKNLLLTVILSVVAALLAIFSIVLAVVCVVIRKKKKKLHHQVSIYNPNGTSSWPEPNGIPKSLDDDSHVYATIEDTLVYTHLLRKGEEMGIYGEHDTYQEFTGPPSHHAPPLPNRPPSQGQHMVDNELYHNELYHTERQSEEGHFPDVTGSRELGPRLDPEGGN</sequence>
<feature type="region of interest" description="Disordered" evidence="1">
    <location>
        <begin position="602"/>
        <end position="628"/>
    </location>
</feature>
<evidence type="ECO:0000259" key="3">
    <source>
        <dbReference type="Pfam" id="PF23665"/>
    </source>
</evidence>
<feature type="domain" description="CDCP1 third and sixth CUB" evidence="3">
    <location>
        <begin position="118"/>
        <end position="188"/>
    </location>
</feature>
<feature type="compositionally biased region" description="Basic and acidic residues" evidence="1">
    <location>
        <begin position="660"/>
        <end position="670"/>
    </location>
</feature>
<proteinExistence type="predicted"/>
<evidence type="ECO:0000259" key="4">
    <source>
        <dbReference type="Pfam" id="PF23668"/>
    </source>
</evidence>
<keyword evidence="2" id="KW-0472">Membrane</keyword>
<evidence type="ECO:0000256" key="2">
    <source>
        <dbReference type="SAM" id="Phobius"/>
    </source>
</evidence>
<dbReference type="PANTHER" id="PTHR14477:SF1">
    <property type="entry name" value="CUB DOMAIN-CONTAINING PROTEIN 1"/>
    <property type="match status" value="1"/>
</dbReference>
<organism evidence="5 6">
    <name type="scientific">Myripristis murdjan</name>
    <name type="common">pinecone soldierfish</name>
    <dbReference type="NCBI Taxonomy" id="586833"/>
    <lineage>
        <taxon>Eukaryota</taxon>
        <taxon>Metazoa</taxon>
        <taxon>Chordata</taxon>
        <taxon>Craniata</taxon>
        <taxon>Vertebrata</taxon>
        <taxon>Euteleostomi</taxon>
        <taxon>Actinopterygii</taxon>
        <taxon>Neopterygii</taxon>
        <taxon>Teleostei</taxon>
        <taxon>Neoteleostei</taxon>
        <taxon>Acanthomorphata</taxon>
        <taxon>Holocentriformes</taxon>
        <taxon>Holocentridae</taxon>
        <taxon>Myripristis</taxon>
    </lineage>
</organism>
<feature type="compositionally biased region" description="Pro residues" evidence="1">
    <location>
        <begin position="613"/>
        <end position="622"/>
    </location>
</feature>
<name>A0A667YGX4_9TELE</name>
<dbReference type="AlphaFoldDB" id="A0A667YGX4"/>
<keyword evidence="2" id="KW-1133">Transmembrane helix</keyword>
<accession>A0A667YGX4</accession>
<dbReference type="Pfam" id="PF23665">
    <property type="entry name" value="CDCP1_CUB_6"/>
    <property type="match status" value="2"/>
</dbReference>
<feature type="region of interest" description="Disordered" evidence="1">
    <location>
        <begin position="641"/>
        <end position="670"/>
    </location>
</feature>
<reference evidence="5" key="2">
    <citation type="submission" date="2025-08" db="UniProtKB">
        <authorList>
            <consortium name="Ensembl"/>
        </authorList>
    </citation>
    <scope>IDENTIFICATION</scope>
</reference>
<dbReference type="PANTHER" id="PTHR14477">
    <property type="entry name" value="CUB DOMAIN-CONTAINING PROTEIN 1"/>
    <property type="match status" value="1"/>
</dbReference>
<feature type="domain" description="CDCP1 third and sixth CUB" evidence="3">
    <location>
        <begin position="390"/>
        <end position="503"/>
    </location>
</feature>
<gene>
    <name evidence="5" type="primary">cdcp1a</name>
</gene>
<dbReference type="InterPro" id="IPR056269">
    <property type="entry name" value="CUB_CDCP1_2nd_5th"/>
</dbReference>
<dbReference type="Ensembl" id="ENSMMDT00005030340.1">
    <property type="protein sequence ID" value="ENSMMDP00005029645.1"/>
    <property type="gene ID" value="ENSMMDG00005014089.1"/>
</dbReference>
<evidence type="ECO:0000313" key="6">
    <source>
        <dbReference type="Proteomes" id="UP000472263"/>
    </source>
</evidence>
<keyword evidence="6" id="KW-1185">Reference proteome</keyword>